<evidence type="ECO:0000259" key="7">
    <source>
        <dbReference type="SMART" id="SM01372"/>
    </source>
</evidence>
<keyword evidence="9" id="KW-1185">Reference proteome</keyword>
<sequence length="426" mass="46132">MMRMPRGVSPAPARPPMGLSCSQQKMKVLTTGGVKTELFCTGLSSPPMSTVPVGYFTQIGNTTAAEQRANSLYSTPHGPDAKPIRSSSGRLPAKRKLDLEDPLYLPEFRTPKGKSSLAAGLPSPRTPKSPGERTRYDTSLGLLTKKFVGLIAESPDGVLDLNWATEVLEVQKRRIYDITNVLEGVQLIRKKSKNNIQWLMGNVFEGGVAGGEKAFALKRELGDLERAERSLDDLIQSSTTQLKQLTETFAPSPVSEIRRLLLSKLLLRPSWRCQTLLGNGPIEVYLCPEEGLEDASPVKSAVTPKKENLELPVTTPAAQQVQSVKEEAVEVSVSTAAPPPDTSSTATSVTSAPPLLDVEGLLGLPPSILQITEDQLPGASFTTDPNTPFVSFSPPLDHSDYLWSLEDSEGVSDFFDTYDLGDLLKS</sequence>
<dbReference type="EMBL" id="JAHRIM010040127">
    <property type="protein sequence ID" value="MEQ2266342.1"/>
    <property type="molecule type" value="Genomic_DNA"/>
</dbReference>
<dbReference type="Gene3D" id="1.10.10.10">
    <property type="entry name" value="Winged helix-like DNA-binding domain superfamily/Winged helix DNA-binding domain"/>
    <property type="match status" value="1"/>
</dbReference>
<dbReference type="Pfam" id="PF02319">
    <property type="entry name" value="WHD_E2F_TDP"/>
    <property type="match status" value="1"/>
</dbReference>
<reference evidence="8 9" key="1">
    <citation type="submission" date="2021-06" db="EMBL/GenBank/DDBJ databases">
        <authorList>
            <person name="Palmer J.M."/>
        </authorList>
    </citation>
    <scope>NUCLEOTIDE SEQUENCE [LARGE SCALE GENOMIC DNA]</scope>
    <source>
        <strain evidence="8 9">XR_2019</strain>
        <tissue evidence="8">Muscle</tissue>
    </source>
</reference>
<feature type="domain" description="E2F/DP family winged-helix DNA-binding" evidence="7">
    <location>
        <begin position="135"/>
        <end position="200"/>
    </location>
</feature>
<evidence type="ECO:0000313" key="8">
    <source>
        <dbReference type="EMBL" id="MEQ2266342.1"/>
    </source>
</evidence>
<dbReference type="InterPro" id="IPR036388">
    <property type="entry name" value="WH-like_DNA-bd_sf"/>
</dbReference>
<comment type="subcellular location">
    <subcellularLocation>
        <location evidence="5">Nucleus</location>
    </subcellularLocation>
</comment>
<evidence type="ECO:0000256" key="2">
    <source>
        <dbReference type="ARBA" id="ARBA00023015"/>
    </source>
</evidence>
<evidence type="ECO:0000256" key="6">
    <source>
        <dbReference type="SAM" id="MobiDB-lite"/>
    </source>
</evidence>
<dbReference type="InterPro" id="IPR003316">
    <property type="entry name" value="E2F_WHTH_DNA-bd_dom"/>
</dbReference>
<dbReference type="SUPFAM" id="SSF46785">
    <property type="entry name" value="Winged helix' DNA-binding domain"/>
    <property type="match status" value="1"/>
</dbReference>
<organism evidence="8 9">
    <name type="scientific">Xenotaenia resolanae</name>
    <dbReference type="NCBI Taxonomy" id="208358"/>
    <lineage>
        <taxon>Eukaryota</taxon>
        <taxon>Metazoa</taxon>
        <taxon>Chordata</taxon>
        <taxon>Craniata</taxon>
        <taxon>Vertebrata</taxon>
        <taxon>Euteleostomi</taxon>
        <taxon>Actinopterygii</taxon>
        <taxon>Neopterygii</taxon>
        <taxon>Teleostei</taxon>
        <taxon>Neoteleostei</taxon>
        <taxon>Acanthomorphata</taxon>
        <taxon>Ovalentaria</taxon>
        <taxon>Atherinomorphae</taxon>
        <taxon>Cyprinodontiformes</taxon>
        <taxon>Goodeidae</taxon>
        <taxon>Xenotaenia</taxon>
    </lineage>
</organism>
<name>A0ABV0W9W4_9TELE</name>
<evidence type="ECO:0000313" key="9">
    <source>
        <dbReference type="Proteomes" id="UP001444071"/>
    </source>
</evidence>
<keyword evidence="5" id="KW-0539">Nucleus</keyword>
<dbReference type="InterPro" id="IPR037241">
    <property type="entry name" value="E2F-DP_heterodim"/>
</dbReference>
<comment type="caution">
    <text evidence="8">The sequence shown here is derived from an EMBL/GenBank/DDBJ whole genome shotgun (WGS) entry which is preliminary data.</text>
</comment>
<keyword evidence="2 5" id="KW-0805">Transcription regulation</keyword>
<evidence type="ECO:0000256" key="5">
    <source>
        <dbReference type="RuleBase" id="RU003796"/>
    </source>
</evidence>
<dbReference type="PANTHER" id="PTHR12081:SF102">
    <property type="entry name" value="SI:CH211-160F23.5"/>
    <property type="match status" value="1"/>
</dbReference>
<dbReference type="Proteomes" id="UP001444071">
    <property type="component" value="Unassembled WGS sequence"/>
</dbReference>
<evidence type="ECO:0000256" key="3">
    <source>
        <dbReference type="ARBA" id="ARBA00023125"/>
    </source>
</evidence>
<evidence type="ECO:0000256" key="1">
    <source>
        <dbReference type="ARBA" id="ARBA00010940"/>
    </source>
</evidence>
<dbReference type="InterPro" id="IPR015633">
    <property type="entry name" value="E2F"/>
</dbReference>
<keyword evidence="4 5" id="KW-0804">Transcription</keyword>
<dbReference type="PANTHER" id="PTHR12081">
    <property type="entry name" value="TRANSCRIPTION FACTOR E2F"/>
    <property type="match status" value="1"/>
</dbReference>
<protein>
    <recommendedName>
        <fullName evidence="7">E2F/DP family winged-helix DNA-binding domain-containing protein</fullName>
    </recommendedName>
</protein>
<evidence type="ECO:0000256" key="4">
    <source>
        <dbReference type="ARBA" id="ARBA00023163"/>
    </source>
</evidence>
<accession>A0ABV0W9W4</accession>
<comment type="similarity">
    <text evidence="1 5">Belongs to the E2F/DP family.</text>
</comment>
<dbReference type="SUPFAM" id="SSF144074">
    <property type="entry name" value="E2F-DP heterodimerization region"/>
    <property type="match status" value="1"/>
</dbReference>
<gene>
    <name evidence="8" type="ORF">XENORESO_021359</name>
</gene>
<keyword evidence="3 5" id="KW-0238">DNA-binding</keyword>
<dbReference type="InterPro" id="IPR036390">
    <property type="entry name" value="WH_DNA-bd_sf"/>
</dbReference>
<proteinExistence type="inferred from homology"/>
<feature type="region of interest" description="Disordered" evidence="6">
    <location>
        <begin position="72"/>
        <end position="136"/>
    </location>
</feature>
<dbReference type="SMART" id="SM01372">
    <property type="entry name" value="E2F_TDP"/>
    <property type="match status" value="1"/>
</dbReference>